<keyword evidence="4" id="KW-0472">Membrane</keyword>
<proteinExistence type="predicted"/>
<keyword evidence="8" id="KW-0808">Transferase</keyword>
<keyword evidence="3" id="KW-1133">Transmembrane helix</keyword>
<reference evidence="8" key="1">
    <citation type="submission" date="2023-08" db="EMBL/GenBank/DDBJ databases">
        <title>Black Yeasts Isolated from many extreme environments.</title>
        <authorList>
            <person name="Coleine C."/>
            <person name="Stajich J.E."/>
            <person name="Selbmann L."/>
        </authorList>
    </citation>
    <scope>NUCLEOTIDE SEQUENCE</scope>
    <source>
        <strain evidence="8">CCFEE 5810</strain>
    </source>
</reference>
<evidence type="ECO:0000313" key="8">
    <source>
        <dbReference type="EMBL" id="KAK5705134.1"/>
    </source>
</evidence>
<comment type="subcellular location">
    <subcellularLocation>
        <location evidence="1">Membrane</location>
        <topology evidence="1">Single-pass membrane protein</topology>
    </subcellularLocation>
</comment>
<keyword evidence="2" id="KW-0812">Transmembrane</keyword>
<dbReference type="Pfam" id="PF04991">
    <property type="entry name" value="LicD"/>
    <property type="match status" value="2"/>
</dbReference>
<evidence type="ECO:0000256" key="2">
    <source>
        <dbReference type="ARBA" id="ARBA00022692"/>
    </source>
</evidence>
<keyword evidence="6" id="KW-0732">Signal</keyword>
<evidence type="ECO:0000256" key="1">
    <source>
        <dbReference type="ARBA" id="ARBA00004167"/>
    </source>
</evidence>
<dbReference type="GO" id="GO:0009100">
    <property type="term" value="P:glycoprotein metabolic process"/>
    <property type="evidence" value="ECO:0007669"/>
    <property type="project" value="UniProtKB-ARBA"/>
</dbReference>
<evidence type="ECO:0000256" key="4">
    <source>
        <dbReference type="ARBA" id="ARBA00023136"/>
    </source>
</evidence>
<dbReference type="GO" id="GO:0016020">
    <property type="term" value="C:membrane"/>
    <property type="evidence" value="ECO:0007669"/>
    <property type="project" value="UniProtKB-SubCell"/>
</dbReference>
<evidence type="ECO:0000259" key="7">
    <source>
        <dbReference type="Pfam" id="PF04991"/>
    </source>
</evidence>
<dbReference type="AlphaFoldDB" id="A0AAN7VV49"/>
<evidence type="ECO:0000256" key="6">
    <source>
        <dbReference type="SAM" id="SignalP"/>
    </source>
</evidence>
<feature type="domain" description="LicD/FKTN/FKRP nucleotidyltransferase" evidence="7">
    <location>
        <begin position="207"/>
        <end position="249"/>
    </location>
</feature>
<sequence>MRLPFSILLSCFLFSPNRSLALADAPYGQVQDNPTWSHQNLDDVRADKYFHESTFAEHYDGRFGDRKLNYDERRGHLTALMQTYISTMNDIGAETWIMHGSLLGWYWSRKILPWDSDVDAMVSEQSIHHLAAYHNMTVHTFNLHNDDAEDNSHRSYLLEINPHYANSSLDEVNKIDARWIDTTTGLFIDITTLRRNATAEALGIDGSMMVKDRHHYNYDDIFPLRHTTFEGYPVKVPFMYADILIEEYGENALSDVYFENHIFDAELREWRPLSCKDRGTCGYFRNPVDGINLPASLDHNNGGSKTNAPHQIAGVPSALPNLAHVGERPRPPRLSQQRPSR</sequence>
<dbReference type="PANTHER" id="PTHR15407:SF32">
    <property type="entry name" value="PROTEIN (MNN4), PUTATIVE (AFU_ORTHOLOGUE AFUA_1G03790)-RELATED"/>
    <property type="match status" value="1"/>
</dbReference>
<protein>
    <submittedName>
        <fullName evidence="8">Mannosyltransferase</fullName>
    </submittedName>
</protein>
<dbReference type="GO" id="GO:0016757">
    <property type="term" value="F:glycosyltransferase activity"/>
    <property type="evidence" value="ECO:0007669"/>
    <property type="project" value="UniProtKB-KW"/>
</dbReference>
<dbReference type="InterPro" id="IPR009644">
    <property type="entry name" value="FKTN/MNN4/W02B3.4-1"/>
</dbReference>
<keyword evidence="8" id="KW-0328">Glycosyltransferase</keyword>
<dbReference type="PANTHER" id="PTHR15407">
    <property type="entry name" value="FUKUTIN-RELATED"/>
    <property type="match status" value="1"/>
</dbReference>
<evidence type="ECO:0000313" key="9">
    <source>
        <dbReference type="Proteomes" id="UP001310594"/>
    </source>
</evidence>
<organism evidence="8 9">
    <name type="scientific">Elasticomyces elasticus</name>
    <dbReference type="NCBI Taxonomy" id="574655"/>
    <lineage>
        <taxon>Eukaryota</taxon>
        <taxon>Fungi</taxon>
        <taxon>Dikarya</taxon>
        <taxon>Ascomycota</taxon>
        <taxon>Pezizomycotina</taxon>
        <taxon>Dothideomycetes</taxon>
        <taxon>Dothideomycetidae</taxon>
        <taxon>Mycosphaerellales</taxon>
        <taxon>Teratosphaeriaceae</taxon>
        <taxon>Elasticomyces</taxon>
    </lineage>
</organism>
<evidence type="ECO:0000256" key="5">
    <source>
        <dbReference type="SAM" id="MobiDB-lite"/>
    </source>
</evidence>
<name>A0AAN7VV49_9PEZI</name>
<evidence type="ECO:0000256" key="3">
    <source>
        <dbReference type="ARBA" id="ARBA00022989"/>
    </source>
</evidence>
<feature type="domain" description="LicD/FKTN/FKRP nucleotidyltransferase" evidence="7">
    <location>
        <begin position="94"/>
        <end position="196"/>
    </location>
</feature>
<feature type="chain" id="PRO_5042985409" evidence="6">
    <location>
        <begin position="22"/>
        <end position="341"/>
    </location>
</feature>
<feature type="region of interest" description="Disordered" evidence="5">
    <location>
        <begin position="321"/>
        <end position="341"/>
    </location>
</feature>
<dbReference type="EMBL" id="JAVRQU010000003">
    <property type="protein sequence ID" value="KAK5705134.1"/>
    <property type="molecule type" value="Genomic_DNA"/>
</dbReference>
<dbReference type="InterPro" id="IPR007074">
    <property type="entry name" value="LicD/FKTN/FKRP_NTP_transf"/>
</dbReference>
<dbReference type="Proteomes" id="UP001310594">
    <property type="component" value="Unassembled WGS sequence"/>
</dbReference>
<accession>A0AAN7VV49</accession>
<gene>
    <name evidence="8" type="primary">MNN4</name>
    <name evidence="8" type="ORF">LTR97_002251</name>
</gene>
<feature type="signal peptide" evidence="6">
    <location>
        <begin position="1"/>
        <end position="21"/>
    </location>
</feature>
<comment type="caution">
    <text evidence="8">The sequence shown here is derived from an EMBL/GenBank/DDBJ whole genome shotgun (WGS) entry which is preliminary data.</text>
</comment>